<feature type="domain" description="RCK N-terminal" evidence="3">
    <location>
        <begin position="118"/>
        <end position="235"/>
    </location>
</feature>
<dbReference type="Pfam" id="PF07885">
    <property type="entry name" value="Ion_trans_2"/>
    <property type="match status" value="1"/>
</dbReference>
<dbReference type="GO" id="GO:0008324">
    <property type="term" value="F:monoatomic cation transmembrane transporter activity"/>
    <property type="evidence" value="ECO:0007669"/>
    <property type="project" value="InterPro"/>
</dbReference>
<name>A0A5C5Y690_9PLAN</name>
<keyword evidence="2" id="KW-0812">Transmembrane</keyword>
<dbReference type="Pfam" id="PF02080">
    <property type="entry name" value="TrkA_C"/>
    <property type="match status" value="1"/>
</dbReference>
<dbReference type="PROSITE" id="PS51202">
    <property type="entry name" value="RCK_C"/>
    <property type="match status" value="1"/>
</dbReference>
<dbReference type="RefSeq" id="WP_146439464.1">
    <property type="nucleotide sequence ID" value="NZ_SJPL01000001.1"/>
</dbReference>
<evidence type="ECO:0000259" key="4">
    <source>
        <dbReference type="PROSITE" id="PS51202"/>
    </source>
</evidence>
<dbReference type="InterPro" id="IPR036721">
    <property type="entry name" value="RCK_C_sf"/>
</dbReference>
<dbReference type="EMBL" id="SJPL01000001">
    <property type="protein sequence ID" value="TWT70750.1"/>
    <property type="molecule type" value="Genomic_DNA"/>
</dbReference>
<dbReference type="Pfam" id="PF02254">
    <property type="entry name" value="TrkA_N"/>
    <property type="match status" value="1"/>
</dbReference>
<dbReference type="InterPro" id="IPR036291">
    <property type="entry name" value="NAD(P)-bd_dom_sf"/>
</dbReference>
<reference evidence="5 6" key="1">
    <citation type="submission" date="2019-02" db="EMBL/GenBank/DDBJ databases">
        <title>Deep-cultivation of Planctomycetes and their phenomic and genomic characterization uncovers novel biology.</title>
        <authorList>
            <person name="Wiegand S."/>
            <person name="Jogler M."/>
            <person name="Boedeker C."/>
            <person name="Pinto D."/>
            <person name="Vollmers J."/>
            <person name="Rivas-Marin E."/>
            <person name="Kohn T."/>
            <person name="Peeters S.H."/>
            <person name="Heuer A."/>
            <person name="Rast P."/>
            <person name="Oberbeckmann S."/>
            <person name="Bunk B."/>
            <person name="Jeske O."/>
            <person name="Meyerdierks A."/>
            <person name="Storesund J.E."/>
            <person name="Kallscheuer N."/>
            <person name="Luecker S."/>
            <person name="Lage O.M."/>
            <person name="Pohl T."/>
            <person name="Merkel B.J."/>
            <person name="Hornburger P."/>
            <person name="Mueller R.-W."/>
            <person name="Bruemmer F."/>
            <person name="Labrenz M."/>
            <person name="Spormann A.M."/>
            <person name="Op Den Camp H."/>
            <person name="Overmann J."/>
            <person name="Amann R."/>
            <person name="Jetten M.S.M."/>
            <person name="Mascher T."/>
            <person name="Medema M.H."/>
            <person name="Devos D.P."/>
            <person name="Kaster A.-K."/>
            <person name="Ovreas L."/>
            <person name="Rohde M."/>
            <person name="Galperin M.Y."/>
            <person name="Jogler C."/>
        </authorList>
    </citation>
    <scope>NUCLEOTIDE SEQUENCE [LARGE SCALE GENOMIC DNA]</scope>
    <source>
        <strain evidence="5 6">Pan14r</strain>
    </source>
</reference>
<dbReference type="InterPro" id="IPR013099">
    <property type="entry name" value="K_chnl_dom"/>
</dbReference>
<evidence type="ECO:0000259" key="3">
    <source>
        <dbReference type="PROSITE" id="PS51201"/>
    </source>
</evidence>
<dbReference type="Gene3D" id="3.40.50.720">
    <property type="entry name" value="NAD(P)-binding Rossmann-like Domain"/>
    <property type="match status" value="1"/>
</dbReference>
<evidence type="ECO:0000313" key="6">
    <source>
        <dbReference type="Proteomes" id="UP000317238"/>
    </source>
</evidence>
<dbReference type="Gene3D" id="3.30.70.1450">
    <property type="entry name" value="Regulator of K+ conductance, C-terminal domain"/>
    <property type="match status" value="1"/>
</dbReference>
<evidence type="ECO:0000313" key="5">
    <source>
        <dbReference type="EMBL" id="TWT70750.1"/>
    </source>
</evidence>
<dbReference type="InterPro" id="IPR050721">
    <property type="entry name" value="Trk_Ktr_HKT_K-transport"/>
</dbReference>
<sequence length="343" mass="37036">MARPAAIFQSSVTPLDRIRSGGKILAGVVFIGVLGYRYLGGYGWSDAVWMVVITISTVGYGEHSQSDALVKWFTVLVIVFGMTASVYTFGGLFSMILEGELDRVIGRQRMNREIAKLNGHVIVCGYGRMGQHLVDGLRHASRSMVVIDIDEEAIAAASEAGLLTLHGDATNDDLLTMAGIAKAETLVITLPDDADNVFITLTGRGLNSEFTIIARAEQVTTEKKLRQAGADRVVMPTIVGAKQMTRLVARPSTADLIDVVTESSFKDIDLDEVLIPAGSPMCGRTIRSIVTLQSRNLLIVGIQRDGAALKFNPNGDDQIHSGETLLILGHPDNILAFRRDIAD</sequence>
<dbReference type="AlphaFoldDB" id="A0A5C5Y690"/>
<feature type="transmembrane region" description="Helical" evidence="2">
    <location>
        <begin position="72"/>
        <end position="97"/>
    </location>
</feature>
<dbReference type="InterPro" id="IPR003148">
    <property type="entry name" value="RCK_N"/>
</dbReference>
<feature type="domain" description="RCK C-terminal" evidence="4">
    <location>
        <begin position="257"/>
        <end position="343"/>
    </location>
</feature>
<dbReference type="SUPFAM" id="SSF116726">
    <property type="entry name" value="TrkA C-terminal domain-like"/>
    <property type="match status" value="1"/>
</dbReference>
<keyword evidence="6" id="KW-1185">Reference proteome</keyword>
<dbReference type="InterPro" id="IPR006037">
    <property type="entry name" value="RCK_C"/>
</dbReference>
<feature type="transmembrane region" description="Helical" evidence="2">
    <location>
        <begin position="21"/>
        <end position="39"/>
    </location>
</feature>
<comment type="subcellular location">
    <subcellularLocation>
        <location evidence="1">Cell membrane</location>
        <topology evidence="1">Multi-pass membrane protein</topology>
    </subcellularLocation>
</comment>
<protein>
    <submittedName>
        <fullName evidence="5">Glutathione-regulated potassium-efflux system protein KefC</fullName>
    </submittedName>
</protein>
<gene>
    <name evidence="5" type="primary">kefC</name>
    <name evidence="5" type="ORF">Pan14r_30580</name>
</gene>
<dbReference type="SUPFAM" id="SSF51735">
    <property type="entry name" value="NAD(P)-binding Rossmann-fold domains"/>
    <property type="match status" value="1"/>
</dbReference>
<organism evidence="5 6">
    <name type="scientific">Crateriforma conspicua</name>
    <dbReference type="NCBI Taxonomy" id="2527996"/>
    <lineage>
        <taxon>Bacteria</taxon>
        <taxon>Pseudomonadati</taxon>
        <taxon>Planctomycetota</taxon>
        <taxon>Planctomycetia</taxon>
        <taxon>Planctomycetales</taxon>
        <taxon>Planctomycetaceae</taxon>
        <taxon>Crateriforma</taxon>
    </lineage>
</organism>
<dbReference type="PANTHER" id="PTHR43833">
    <property type="entry name" value="POTASSIUM CHANNEL PROTEIN 2-RELATED-RELATED"/>
    <property type="match status" value="1"/>
</dbReference>
<dbReference type="SUPFAM" id="SSF81324">
    <property type="entry name" value="Voltage-gated potassium channels"/>
    <property type="match status" value="1"/>
</dbReference>
<comment type="caution">
    <text evidence="5">The sequence shown here is derived from an EMBL/GenBank/DDBJ whole genome shotgun (WGS) entry which is preliminary data.</text>
</comment>
<dbReference type="GO" id="GO:0006813">
    <property type="term" value="P:potassium ion transport"/>
    <property type="evidence" value="ECO:0007669"/>
    <property type="project" value="InterPro"/>
</dbReference>
<evidence type="ECO:0000256" key="1">
    <source>
        <dbReference type="ARBA" id="ARBA00004651"/>
    </source>
</evidence>
<dbReference type="GO" id="GO:0005886">
    <property type="term" value="C:plasma membrane"/>
    <property type="evidence" value="ECO:0007669"/>
    <property type="project" value="UniProtKB-SubCell"/>
</dbReference>
<proteinExistence type="predicted"/>
<evidence type="ECO:0000256" key="2">
    <source>
        <dbReference type="SAM" id="Phobius"/>
    </source>
</evidence>
<dbReference type="PROSITE" id="PS51201">
    <property type="entry name" value="RCK_N"/>
    <property type="match status" value="1"/>
</dbReference>
<dbReference type="Proteomes" id="UP000317238">
    <property type="component" value="Unassembled WGS sequence"/>
</dbReference>
<keyword evidence="2" id="KW-0472">Membrane</keyword>
<accession>A0A5C5Y690</accession>
<dbReference type="Gene3D" id="1.10.287.70">
    <property type="match status" value="1"/>
</dbReference>
<dbReference type="OrthoDB" id="9785285at2"/>
<dbReference type="PANTHER" id="PTHR43833:SF9">
    <property type="entry name" value="POTASSIUM CHANNEL PROTEIN YUGO-RELATED"/>
    <property type="match status" value="1"/>
</dbReference>
<keyword evidence="2" id="KW-1133">Transmembrane helix</keyword>